<dbReference type="InterPro" id="IPR003423">
    <property type="entry name" value="OMP_efflux"/>
</dbReference>
<dbReference type="Pfam" id="PF02321">
    <property type="entry name" value="OEP"/>
    <property type="match status" value="1"/>
</dbReference>
<accession>A0A9D2AC21</accession>
<reference evidence="4" key="2">
    <citation type="submission" date="2021-04" db="EMBL/GenBank/DDBJ databases">
        <authorList>
            <person name="Gilroy R."/>
        </authorList>
    </citation>
    <scope>NUCLEOTIDE SEQUENCE</scope>
    <source>
        <strain evidence="4">23274</strain>
    </source>
</reference>
<dbReference type="EMBL" id="DXFT01000146">
    <property type="protein sequence ID" value="HIX03956.1"/>
    <property type="molecule type" value="Genomic_DNA"/>
</dbReference>
<feature type="signal peptide" evidence="3">
    <location>
        <begin position="1"/>
        <end position="21"/>
    </location>
</feature>
<reference evidence="4" key="1">
    <citation type="journal article" date="2021" name="PeerJ">
        <title>Extensive microbial diversity within the chicken gut microbiome revealed by metagenomics and culture.</title>
        <authorList>
            <person name="Gilroy R."/>
            <person name="Ravi A."/>
            <person name="Getino M."/>
            <person name="Pursley I."/>
            <person name="Horton D.L."/>
            <person name="Alikhan N.F."/>
            <person name="Baker D."/>
            <person name="Gharbi K."/>
            <person name="Hall N."/>
            <person name="Watson M."/>
            <person name="Adriaenssens E.M."/>
            <person name="Foster-Nyarko E."/>
            <person name="Jarju S."/>
            <person name="Secka A."/>
            <person name="Antonio M."/>
            <person name="Oren A."/>
            <person name="Chaudhuri R.R."/>
            <person name="La Ragione R."/>
            <person name="Hildebrand F."/>
            <person name="Pallen M.J."/>
        </authorList>
    </citation>
    <scope>NUCLEOTIDE SEQUENCE</scope>
    <source>
        <strain evidence="4">23274</strain>
    </source>
</reference>
<evidence type="ECO:0000256" key="1">
    <source>
        <dbReference type="ARBA" id="ARBA00007613"/>
    </source>
</evidence>
<evidence type="ECO:0000313" key="4">
    <source>
        <dbReference type="EMBL" id="HIX03956.1"/>
    </source>
</evidence>
<dbReference type="PANTHER" id="PTHR30203:SF24">
    <property type="entry name" value="BLR4935 PROTEIN"/>
    <property type="match status" value="1"/>
</dbReference>
<comment type="similarity">
    <text evidence="1">Belongs to the outer membrane factor (OMF) (TC 1.B.17) family.</text>
</comment>
<gene>
    <name evidence="4" type="ORF">H9863_07575</name>
</gene>
<dbReference type="Gene3D" id="1.20.1600.10">
    <property type="entry name" value="Outer membrane efflux proteins (OEP)"/>
    <property type="match status" value="1"/>
</dbReference>
<dbReference type="AlphaFoldDB" id="A0A9D2AC21"/>
<organism evidence="4 5">
    <name type="scientific">Candidatus Odoribacter faecigallinarum</name>
    <dbReference type="NCBI Taxonomy" id="2838706"/>
    <lineage>
        <taxon>Bacteria</taxon>
        <taxon>Pseudomonadati</taxon>
        <taxon>Bacteroidota</taxon>
        <taxon>Bacteroidia</taxon>
        <taxon>Bacteroidales</taxon>
        <taxon>Odoribacteraceae</taxon>
        <taxon>Odoribacter</taxon>
    </lineage>
</organism>
<proteinExistence type="inferred from homology"/>
<dbReference type="PANTHER" id="PTHR30203">
    <property type="entry name" value="OUTER MEMBRANE CATION EFFLUX PROTEIN"/>
    <property type="match status" value="1"/>
</dbReference>
<name>A0A9D2AC21_9BACT</name>
<dbReference type="Proteomes" id="UP000824202">
    <property type="component" value="Unassembled WGS sequence"/>
</dbReference>
<keyword evidence="2" id="KW-0175">Coiled coil</keyword>
<dbReference type="InterPro" id="IPR010131">
    <property type="entry name" value="MdtP/NodT-like"/>
</dbReference>
<evidence type="ECO:0000256" key="2">
    <source>
        <dbReference type="SAM" id="Coils"/>
    </source>
</evidence>
<feature type="chain" id="PRO_5038438330" evidence="3">
    <location>
        <begin position="22"/>
        <end position="394"/>
    </location>
</feature>
<comment type="caution">
    <text evidence="4">The sequence shown here is derived from an EMBL/GenBank/DDBJ whole genome shotgun (WGS) entry which is preliminary data.</text>
</comment>
<protein>
    <submittedName>
        <fullName evidence="4">TolC family protein</fullName>
    </submittedName>
</protein>
<feature type="coiled-coil region" evidence="2">
    <location>
        <begin position="137"/>
        <end position="199"/>
    </location>
</feature>
<dbReference type="SUPFAM" id="SSF56954">
    <property type="entry name" value="Outer membrane efflux proteins (OEP)"/>
    <property type="match status" value="1"/>
</dbReference>
<sequence length="394" mass="44679">MKKYAILSLLLASCCYFPVRAQSGIAEVLKSIEANNKTLQAGQQLNESQKLEAKTGKFLPNPTVELNQLWADRNVGGNSYEFAAVQSFDFPTTYFNKNKLSKLKINTADHQYAVTRQEILLKAQQTCQEIIYLRKQHALLEKRLHNAEQLEQLYRERLALGDANQMEYNKIQLEKVNANNASRRNAAALRAQLELLQSLNGGLPIEFSDTAYAMPTALPAYEELESAYLAADPNLKSLNSESESAQREIKVNRALTLPKFDLGYRRNGGSSETLNGFRIGMSIPLWENRNTVKQAKAKAEYAVLNLEDNTQTLKATLRDLYLQAQALETSCNEYAQTISMQRTEDLLNRALISGQISMVDYFVEISLLYDSIQNYLDVEKEYQNVMAQLLQYQL</sequence>
<evidence type="ECO:0000256" key="3">
    <source>
        <dbReference type="SAM" id="SignalP"/>
    </source>
</evidence>
<dbReference type="GO" id="GO:0015562">
    <property type="term" value="F:efflux transmembrane transporter activity"/>
    <property type="evidence" value="ECO:0007669"/>
    <property type="project" value="InterPro"/>
</dbReference>
<keyword evidence="3" id="KW-0732">Signal</keyword>
<evidence type="ECO:0000313" key="5">
    <source>
        <dbReference type="Proteomes" id="UP000824202"/>
    </source>
</evidence>